<dbReference type="Gene3D" id="3.40.309.10">
    <property type="entry name" value="Aldehyde Dehydrogenase, Chain A, domain 2"/>
    <property type="match status" value="1"/>
</dbReference>
<dbReference type="InterPro" id="IPR015590">
    <property type="entry name" value="Aldehyde_DH_dom"/>
</dbReference>
<comment type="similarity">
    <text evidence="1 6">Belongs to the aldehyde dehydrogenase family.</text>
</comment>
<dbReference type="FunFam" id="3.40.309.10:FF:000009">
    <property type="entry name" value="Aldehyde dehydrogenase A"/>
    <property type="match status" value="1"/>
</dbReference>
<sequence>MAPSANGHSGSEKFNFDTFRNVINGKLVDGEKTRAGINPATKKANAQVPVATEKDLDNAVDAAKAAFKTWSRTTIEERKKAVSAYSAALKEQREGFAALLTKEQGKPLPFAQAEADSGVYWLDENVKLELPETVEEETDERKVITRYTPIGVAAAIVPWNFPIQLAIGKIAAALLTGNCLIVKPSPFTPYCGLKLVELAQSFFPPGVLQVLSGDDNLGPWITSHPGIDKISFTGSTATGKRVMESASKTLKRVTLELGGKDPAIVCKSVNIKDAAPKLATLCFMNSGQICIAIKRVYIHESIYNEFRDAMVDHVKTIKVGDGTEEGVFLGPIQNSMQYERVQGFFDDIEKQGQKVAVGGKTADSAGFFINPTIIDNPAADSRIVLEEPFGPILPIMPWSDEEEVIEKANSTLMGLGSSVWSSDLEEATRIARRIDSGSVWVNTHLEVDPKFAFGGHKESGIGSEWGLAGWKAYCNTQVLYLKK</sequence>
<evidence type="ECO:0000256" key="1">
    <source>
        <dbReference type="ARBA" id="ARBA00009986"/>
    </source>
</evidence>
<dbReference type="PANTHER" id="PTHR11699">
    <property type="entry name" value="ALDEHYDE DEHYDROGENASE-RELATED"/>
    <property type="match status" value="1"/>
</dbReference>
<dbReference type="InterPro" id="IPR016162">
    <property type="entry name" value="Ald_DH_N"/>
</dbReference>
<dbReference type="SUPFAM" id="SSF53720">
    <property type="entry name" value="ALDH-like"/>
    <property type="match status" value="1"/>
</dbReference>
<accession>A0A9P7Z2D2</accession>
<protein>
    <recommendedName>
        <fullName evidence="3">aldehyde dehydrogenase (NAD(+))</fullName>
        <ecNumber evidence="3">1.2.1.3</ecNumber>
    </recommendedName>
</protein>
<gene>
    <name evidence="8" type="ORF">BJ878DRAFT_87050</name>
</gene>
<dbReference type="EMBL" id="MU253931">
    <property type="protein sequence ID" value="KAG9244072.1"/>
    <property type="molecule type" value="Genomic_DNA"/>
</dbReference>
<dbReference type="OrthoDB" id="310895at2759"/>
<dbReference type="FunFam" id="3.40.605.10:FF:000007">
    <property type="entry name" value="NAD/NADP-dependent betaine aldehyde dehydrogenase"/>
    <property type="match status" value="1"/>
</dbReference>
<dbReference type="Pfam" id="PF00171">
    <property type="entry name" value="Aldedh"/>
    <property type="match status" value="1"/>
</dbReference>
<dbReference type="PROSITE" id="PS00070">
    <property type="entry name" value="ALDEHYDE_DEHYDR_CYS"/>
    <property type="match status" value="1"/>
</dbReference>
<evidence type="ECO:0000256" key="2">
    <source>
        <dbReference type="ARBA" id="ARBA00023002"/>
    </source>
</evidence>
<comment type="caution">
    <text evidence="8">The sequence shown here is derived from an EMBL/GenBank/DDBJ whole genome shotgun (WGS) entry which is preliminary data.</text>
</comment>
<evidence type="ECO:0000256" key="4">
    <source>
        <dbReference type="ARBA" id="ARBA00049194"/>
    </source>
</evidence>
<proteinExistence type="inferred from homology"/>
<dbReference type="Proteomes" id="UP000887226">
    <property type="component" value="Unassembled WGS sequence"/>
</dbReference>
<dbReference type="Gene3D" id="3.40.605.10">
    <property type="entry name" value="Aldehyde Dehydrogenase, Chain A, domain 1"/>
    <property type="match status" value="1"/>
</dbReference>
<evidence type="ECO:0000256" key="3">
    <source>
        <dbReference type="ARBA" id="ARBA00024226"/>
    </source>
</evidence>
<feature type="domain" description="Aldehyde dehydrogenase" evidence="7">
    <location>
        <begin position="32"/>
        <end position="477"/>
    </location>
</feature>
<evidence type="ECO:0000259" key="7">
    <source>
        <dbReference type="Pfam" id="PF00171"/>
    </source>
</evidence>
<feature type="active site" evidence="5">
    <location>
        <position position="256"/>
    </location>
</feature>
<name>A0A9P7Z2D2_9HELO</name>
<comment type="catalytic activity">
    <reaction evidence="4">
        <text>an aldehyde + NAD(+) + H2O = a carboxylate + NADH + 2 H(+)</text>
        <dbReference type="Rhea" id="RHEA:16185"/>
        <dbReference type="ChEBI" id="CHEBI:15377"/>
        <dbReference type="ChEBI" id="CHEBI:15378"/>
        <dbReference type="ChEBI" id="CHEBI:17478"/>
        <dbReference type="ChEBI" id="CHEBI:29067"/>
        <dbReference type="ChEBI" id="CHEBI:57540"/>
        <dbReference type="ChEBI" id="CHEBI:57945"/>
        <dbReference type="EC" id="1.2.1.3"/>
    </reaction>
</comment>
<dbReference type="CDD" id="cd07106">
    <property type="entry name" value="ALDH_AldA-AAD23400"/>
    <property type="match status" value="1"/>
</dbReference>
<dbReference type="AlphaFoldDB" id="A0A9P7Z2D2"/>
<dbReference type="InterPro" id="IPR029510">
    <property type="entry name" value="Ald_DH_CS_GLU"/>
</dbReference>
<dbReference type="InterPro" id="IPR044086">
    <property type="entry name" value="LUC3-like"/>
</dbReference>
<evidence type="ECO:0000313" key="9">
    <source>
        <dbReference type="Proteomes" id="UP000887226"/>
    </source>
</evidence>
<evidence type="ECO:0000256" key="6">
    <source>
        <dbReference type="RuleBase" id="RU003345"/>
    </source>
</evidence>
<dbReference type="EC" id="1.2.1.3" evidence="3"/>
<keyword evidence="9" id="KW-1185">Reference proteome</keyword>
<dbReference type="GO" id="GO:0004029">
    <property type="term" value="F:aldehyde dehydrogenase (NAD+) activity"/>
    <property type="evidence" value="ECO:0007669"/>
    <property type="project" value="UniProtKB-EC"/>
</dbReference>
<keyword evidence="2 6" id="KW-0560">Oxidoreductase</keyword>
<dbReference type="InterPro" id="IPR016160">
    <property type="entry name" value="Ald_DH_CS_CYS"/>
</dbReference>
<evidence type="ECO:0000313" key="8">
    <source>
        <dbReference type="EMBL" id="KAG9244072.1"/>
    </source>
</evidence>
<dbReference type="InterPro" id="IPR016163">
    <property type="entry name" value="Ald_DH_C"/>
</dbReference>
<dbReference type="PROSITE" id="PS00687">
    <property type="entry name" value="ALDEHYDE_DEHYDR_GLU"/>
    <property type="match status" value="1"/>
</dbReference>
<evidence type="ECO:0000256" key="5">
    <source>
        <dbReference type="PROSITE-ProRule" id="PRU10007"/>
    </source>
</evidence>
<dbReference type="InterPro" id="IPR016161">
    <property type="entry name" value="Ald_DH/histidinol_DH"/>
</dbReference>
<organism evidence="8 9">
    <name type="scientific">Calycina marina</name>
    <dbReference type="NCBI Taxonomy" id="1763456"/>
    <lineage>
        <taxon>Eukaryota</taxon>
        <taxon>Fungi</taxon>
        <taxon>Dikarya</taxon>
        <taxon>Ascomycota</taxon>
        <taxon>Pezizomycotina</taxon>
        <taxon>Leotiomycetes</taxon>
        <taxon>Helotiales</taxon>
        <taxon>Pezizellaceae</taxon>
        <taxon>Calycina</taxon>
    </lineage>
</organism>
<reference evidence="8" key="1">
    <citation type="journal article" date="2021" name="IMA Fungus">
        <title>Genomic characterization of three marine fungi, including Emericellopsis atlantica sp. nov. with signatures of a generalist lifestyle and marine biomass degradation.</title>
        <authorList>
            <person name="Hagestad O.C."/>
            <person name="Hou L."/>
            <person name="Andersen J.H."/>
            <person name="Hansen E.H."/>
            <person name="Altermark B."/>
            <person name="Li C."/>
            <person name="Kuhnert E."/>
            <person name="Cox R.J."/>
            <person name="Crous P.W."/>
            <person name="Spatafora J.W."/>
            <person name="Lail K."/>
            <person name="Amirebrahimi M."/>
            <person name="Lipzen A."/>
            <person name="Pangilinan J."/>
            <person name="Andreopoulos W."/>
            <person name="Hayes R.D."/>
            <person name="Ng V."/>
            <person name="Grigoriev I.V."/>
            <person name="Jackson S.A."/>
            <person name="Sutton T.D.S."/>
            <person name="Dobson A.D.W."/>
            <person name="Rama T."/>
        </authorList>
    </citation>
    <scope>NUCLEOTIDE SEQUENCE</scope>
    <source>
        <strain evidence="8">TRa3180A</strain>
    </source>
</reference>